<proteinExistence type="inferred from homology"/>
<reference evidence="19" key="1">
    <citation type="submission" date="2016-04" db="UniProtKB">
        <authorList>
            <consortium name="WormBaseParasite"/>
        </authorList>
    </citation>
    <scope>IDENTIFICATION</scope>
</reference>
<evidence type="ECO:0000256" key="1">
    <source>
        <dbReference type="ARBA" id="ARBA00004115"/>
    </source>
</evidence>
<evidence type="ECO:0000313" key="17">
    <source>
        <dbReference type="Proteomes" id="UP000038040"/>
    </source>
</evidence>
<keyword evidence="10 14" id="KW-1133">Transmembrane helix</keyword>
<evidence type="ECO:0000256" key="13">
    <source>
        <dbReference type="ARBA" id="ARBA00031116"/>
    </source>
</evidence>
<dbReference type="Pfam" id="PF06682">
    <property type="entry name" value="SARAF"/>
    <property type="match status" value="1"/>
</dbReference>
<feature type="transmembrane region" description="Helical" evidence="14">
    <location>
        <begin position="165"/>
        <end position="185"/>
    </location>
</feature>
<dbReference type="AlphaFoldDB" id="A0A158Q2V2"/>
<dbReference type="STRING" id="318479.A0A158Q2V2"/>
<comment type="similarity">
    <text evidence="2">Belongs to the SARAF family.</text>
</comment>
<feature type="signal peptide" evidence="15">
    <location>
        <begin position="1"/>
        <end position="24"/>
    </location>
</feature>
<evidence type="ECO:0000256" key="8">
    <source>
        <dbReference type="ARBA" id="ARBA00022824"/>
    </source>
</evidence>
<keyword evidence="18" id="KW-1185">Reference proteome</keyword>
<feature type="chain" id="PRO_5041044440" description="Store-operated calcium entry-associated regulatory factor" evidence="15">
    <location>
        <begin position="25"/>
        <end position="209"/>
    </location>
</feature>
<dbReference type="Proteomes" id="UP000274756">
    <property type="component" value="Unassembled WGS sequence"/>
</dbReference>
<evidence type="ECO:0000256" key="3">
    <source>
        <dbReference type="ARBA" id="ARBA00016584"/>
    </source>
</evidence>
<sequence>MCKISNFQFIRLVIICFLPISGSSDDKVRLTDVTALTLRRGQYTTARRSPAVPQLRCVGGSAKGLYEPAVIQCYNRGFDGADMQWECKAEMDEAYQFGMIQISCEGYSYPEDPYILRGSCGLQYELEKTKYYDNRSLKQKNENDENFSLETLVHFHRHRNCRSGYSTLFTLVLIACLFYFVYSVWPFSRDGNNRDHFGVCFIKYKRTLH</sequence>
<dbReference type="PANTHER" id="PTHR15929">
    <property type="entry name" value="STORE-OPERATED CALCIUM ENTRY-ASSOCIATED REGULATORY FACTOR"/>
    <property type="match status" value="1"/>
</dbReference>
<dbReference type="GO" id="GO:0006816">
    <property type="term" value="P:calcium ion transport"/>
    <property type="evidence" value="ECO:0007669"/>
    <property type="project" value="UniProtKB-KW"/>
</dbReference>
<evidence type="ECO:0000256" key="11">
    <source>
        <dbReference type="ARBA" id="ARBA00023065"/>
    </source>
</evidence>
<name>A0A158Q2V2_DRAME</name>
<keyword evidence="9" id="KW-0106">Calcium</keyword>
<keyword evidence="11" id="KW-0406">Ion transport</keyword>
<keyword evidence="5" id="KW-0109">Calcium transport</keyword>
<evidence type="ECO:0000256" key="10">
    <source>
        <dbReference type="ARBA" id="ARBA00022989"/>
    </source>
</evidence>
<dbReference type="GO" id="GO:2001256">
    <property type="term" value="P:regulation of store-operated calcium entry"/>
    <property type="evidence" value="ECO:0007669"/>
    <property type="project" value="InterPro"/>
</dbReference>
<evidence type="ECO:0000313" key="16">
    <source>
        <dbReference type="EMBL" id="VDN55287.1"/>
    </source>
</evidence>
<dbReference type="Proteomes" id="UP000038040">
    <property type="component" value="Unplaced"/>
</dbReference>
<evidence type="ECO:0000256" key="5">
    <source>
        <dbReference type="ARBA" id="ARBA00022568"/>
    </source>
</evidence>
<evidence type="ECO:0000256" key="6">
    <source>
        <dbReference type="ARBA" id="ARBA00022692"/>
    </source>
</evidence>
<evidence type="ECO:0000256" key="9">
    <source>
        <dbReference type="ARBA" id="ARBA00022837"/>
    </source>
</evidence>
<comment type="subcellular location">
    <subcellularLocation>
        <location evidence="1">Endoplasmic reticulum membrane</location>
        <topology evidence="1">Single-pass type I membrane protein</topology>
    </subcellularLocation>
</comment>
<dbReference type="InterPro" id="IPR009567">
    <property type="entry name" value="SARAF"/>
</dbReference>
<protein>
    <recommendedName>
        <fullName evidence="3">Store-operated calcium entry-associated regulatory factor</fullName>
    </recommendedName>
    <alternativeName>
        <fullName evidence="13">Transmembrane protein 66</fullName>
    </alternativeName>
</protein>
<evidence type="ECO:0000313" key="19">
    <source>
        <dbReference type="WBParaSite" id="DME_0000090001-mRNA-1"/>
    </source>
</evidence>
<evidence type="ECO:0000256" key="4">
    <source>
        <dbReference type="ARBA" id="ARBA00022448"/>
    </source>
</evidence>
<dbReference type="OrthoDB" id="20303at2759"/>
<accession>A0A158Q2V2</accession>
<keyword evidence="6 14" id="KW-0812">Transmembrane</keyword>
<dbReference type="GO" id="GO:0005789">
    <property type="term" value="C:endoplasmic reticulum membrane"/>
    <property type="evidence" value="ECO:0007669"/>
    <property type="project" value="UniProtKB-SubCell"/>
</dbReference>
<gene>
    <name evidence="16" type="ORF">DME_LOCUS5260</name>
</gene>
<evidence type="ECO:0000313" key="18">
    <source>
        <dbReference type="Proteomes" id="UP000274756"/>
    </source>
</evidence>
<dbReference type="WBParaSite" id="DME_0000090001-mRNA-1">
    <property type="protein sequence ID" value="DME_0000090001-mRNA-1"/>
    <property type="gene ID" value="DME_0000090001"/>
</dbReference>
<dbReference type="PANTHER" id="PTHR15929:SF0">
    <property type="entry name" value="STORE-OPERATED CALCIUM ENTRY-ASSOCIATED REGULATORY FACTOR"/>
    <property type="match status" value="1"/>
</dbReference>
<evidence type="ECO:0000256" key="2">
    <source>
        <dbReference type="ARBA" id="ARBA00006833"/>
    </source>
</evidence>
<evidence type="ECO:0000256" key="15">
    <source>
        <dbReference type="SAM" id="SignalP"/>
    </source>
</evidence>
<reference evidence="16 18" key="2">
    <citation type="submission" date="2018-11" db="EMBL/GenBank/DDBJ databases">
        <authorList>
            <consortium name="Pathogen Informatics"/>
        </authorList>
    </citation>
    <scope>NUCLEOTIDE SEQUENCE [LARGE SCALE GENOMIC DNA]</scope>
</reference>
<organism evidence="17 19">
    <name type="scientific">Dracunculus medinensis</name>
    <name type="common">Guinea worm</name>
    <dbReference type="NCBI Taxonomy" id="318479"/>
    <lineage>
        <taxon>Eukaryota</taxon>
        <taxon>Metazoa</taxon>
        <taxon>Ecdysozoa</taxon>
        <taxon>Nematoda</taxon>
        <taxon>Chromadorea</taxon>
        <taxon>Rhabditida</taxon>
        <taxon>Spirurina</taxon>
        <taxon>Dracunculoidea</taxon>
        <taxon>Dracunculidae</taxon>
        <taxon>Dracunculus</taxon>
    </lineage>
</organism>
<evidence type="ECO:0000256" key="7">
    <source>
        <dbReference type="ARBA" id="ARBA00022729"/>
    </source>
</evidence>
<dbReference type="EMBL" id="UYYG01001152">
    <property type="protein sequence ID" value="VDN55287.1"/>
    <property type="molecule type" value="Genomic_DNA"/>
</dbReference>
<evidence type="ECO:0000256" key="14">
    <source>
        <dbReference type="SAM" id="Phobius"/>
    </source>
</evidence>
<keyword evidence="8" id="KW-0256">Endoplasmic reticulum</keyword>
<keyword evidence="4" id="KW-0813">Transport</keyword>
<keyword evidence="7 15" id="KW-0732">Signal</keyword>
<keyword evidence="12 14" id="KW-0472">Membrane</keyword>
<evidence type="ECO:0000256" key="12">
    <source>
        <dbReference type="ARBA" id="ARBA00023136"/>
    </source>
</evidence>